<dbReference type="SUPFAM" id="SSF51569">
    <property type="entry name" value="Aldolase"/>
    <property type="match status" value="1"/>
</dbReference>
<evidence type="ECO:0000256" key="3">
    <source>
        <dbReference type="PIRNR" id="PIRNR001365"/>
    </source>
</evidence>
<dbReference type="InterPro" id="IPR002220">
    <property type="entry name" value="DapA-like"/>
</dbReference>
<name>A0ABS3KQW5_9PROT</name>
<dbReference type="PANTHER" id="PTHR12128:SF66">
    <property type="entry name" value="4-HYDROXY-2-OXOGLUTARATE ALDOLASE, MITOCHONDRIAL"/>
    <property type="match status" value="1"/>
</dbReference>
<comment type="similarity">
    <text evidence="1 3">Belongs to the DapA family.</text>
</comment>
<dbReference type="EMBL" id="JACTNG010000004">
    <property type="protein sequence ID" value="MBO1079427.1"/>
    <property type="molecule type" value="Genomic_DNA"/>
</dbReference>
<reference evidence="4 5" key="1">
    <citation type="submission" date="2020-09" db="EMBL/GenBank/DDBJ databases">
        <title>Roseomonas.</title>
        <authorList>
            <person name="Zhu W."/>
        </authorList>
    </citation>
    <scope>NUCLEOTIDE SEQUENCE [LARGE SCALE GENOMIC DNA]</scope>
    <source>
        <strain evidence="4 5">573</strain>
    </source>
</reference>
<accession>A0ABS3KQW5</accession>
<evidence type="ECO:0000256" key="1">
    <source>
        <dbReference type="ARBA" id="ARBA00007592"/>
    </source>
</evidence>
<organism evidence="4 5">
    <name type="scientific">Roseomonas haemaphysalidis</name>
    <dbReference type="NCBI Taxonomy" id="2768162"/>
    <lineage>
        <taxon>Bacteria</taxon>
        <taxon>Pseudomonadati</taxon>
        <taxon>Pseudomonadota</taxon>
        <taxon>Alphaproteobacteria</taxon>
        <taxon>Acetobacterales</taxon>
        <taxon>Roseomonadaceae</taxon>
        <taxon>Roseomonas</taxon>
    </lineage>
</organism>
<keyword evidence="5" id="KW-1185">Reference proteome</keyword>
<dbReference type="PANTHER" id="PTHR12128">
    <property type="entry name" value="DIHYDRODIPICOLINATE SYNTHASE"/>
    <property type="match status" value="1"/>
</dbReference>
<dbReference type="Pfam" id="PF00701">
    <property type="entry name" value="DHDPS"/>
    <property type="match status" value="1"/>
</dbReference>
<comment type="caution">
    <text evidence="4">The sequence shown here is derived from an EMBL/GenBank/DDBJ whole genome shotgun (WGS) entry which is preliminary data.</text>
</comment>
<evidence type="ECO:0000256" key="2">
    <source>
        <dbReference type="ARBA" id="ARBA00023239"/>
    </source>
</evidence>
<protein>
    <submittedName>
        <fullName evidence="4">Dihydrodipicolinate synthase family protein</fullName>
    </submittedName>
</protein>
<gene>
    <name evidence="4" type="ORF">IAI61_10315</name>
</gene>
<evidence type="ECO:0000313" key="4">
    <source>
        <dbReference type="EMBL" id="MBO1079427.1"/>
    </source>
</evidence>
<dbReference type="PRINTS" id="PR00146">
    <property type="entry name" value="DHPICSNTHASE"/>
</dbReference>
<dbReference type="PIRSF" id="PIRSF001365">
    <property type="entry name" value="DHDPS"/>
    <property type="match status" value="1"/>
</dbReference>
<evidence type="ECO:0000313" key="5">
    <source>
        <dbReference type="Proteomes" id="UP001518989"/>
    </source>
</evidence>
<dbReference type="RefSeq" id="WP_207417007.1">
    <property type="nucleotide sequence ID" value="NZ_CP061177.1"/>
</dbReference>
<sequence>MRFQGLSAFPITPADAQGRVDTAALARLLRRLVAAGVDSVGLLGSTGTYAYLDRAERRRTVEAAAAELRGAVPLLVSIGALRTDDAVRLGQDARAAGADAVLLAPVSYTPLTEDEVFAHVQAVAAGAGLPVVLYNNPSTTHFTFSPGLIARLSRVPGVAAVKNPAPDADAVAAELAALRAGAAPGFSIGHSGDWKATEALLAGSEAWYSVVGGLFPEPAMRILRAVRAGDAAEARRLHRSLQPLWDLFIAHSSLRVMYAAANLLGLTDAQPPRPILPLAGTAREQVAAVIGALALR</sequence>
<dbReference type="CDD" id="cd00408">
    <property type="entry name" value="DHDPS-like"/>
    <property type="match status" value="1"/>
</dbReference>
<proteinExistence type="inferred from homology"/>
<dbReference type="Gene3D" id="3.20.20.70">
    <property type="entry name" value="Aldolase class I"/>
    <property type="match status" value="1"/>
</dbReference>
<dbReference type="InterPro" id="IPR013785">
    <property type="entry name" value="Aldolase_TIM"/>
</dbReference>
<keyword evidence="2 3" id="KW-0456">Lyase</keyword>
<dbReference type="Proteomes" id="UP001518989">
    <property type="component" value="Unassembled WGS sequence"/>
</dbReference>
<dbReference type="SMART" id="SM01130">
    <property type="entry name" value="DHDPS"/>
    <property type="match status" value="1"/>
</dbReference>